<reference evidence="4 5" key="1">
    <citation type="journal article" date="2014" name="Am. J. Bot.">
        <title>Genome assembly and annotation for red clover (Trifolium pratense; Fabaceae).</title>
        <authorList>
            <person name="Istvanek J."/>
            <person name="Jaros M."/>
            <person name="Krenek A."/>
            <person name="Repkova J."/>
        </authorList>
    </citation>
    <scope>NUCLEOTIDE SEQUENCE [LARGE SCALE GENOMIC DNA]</scope>
    <source>
        <strain evidence="5">cv. Tatra</strain>
        <tissue evidence="4">Young leaves</tissue>
    </source>
</reference>
<keyword evidence="2" id="KW-0378">Hydrolase</keyword>
<dbReference type="SUPFAM" id="SSF56219">
    <property type="entry name" value="DNase I-like"/>
    <property type="match status" value="1"/>
</dbReference>
<dbReference type="GO" id="GO:0034485">
    <property type="term" value="F:phosphatidylinositol-3,4,5-trisphosphate 5-phosphatase activity"/>
    <property type="evidence" value="ECO:0007669"/>
    <property type="project" value="TreeGrafter"/>
</dbReference>
<dbReference type="PANTHER" id="PTHR45666:SF61">
    <property type="entry name" value="TYPE I INOSITOL-1,4,5-TRISPHOSPHATE 5-PHOSPHATASE"/>
    <property type="match status" value="1"/>
</dbReference>
<dbReference type="InterPro" id="IPR036691">
    <property type="entry name" value="Endo/exonu/phosph_ase_sf"/>
</dbReference>
<dbReference type="STRING" id="57577.A0A2K3LTG7"/>
<dbReference type="GO" id="GO:0046856">
    <property type="term" value="P:phosphatidylinositol dephosphorylation"/>
    <property type="evidence" value="ECO:0007669"/>
    <property type="project" value="InterPro"/>
</dbReference>
<evidence type="ECO:0000256" key="1">
    <source>
        <dbReference type="ARBA" id="ARBA00010768"/>
    </source>
</evidence>
<proteinExistence type="inferred from homology"/>
<protein>
    <submittedName>
        <fullName evidence="4">Type I inositol 145-trisphosphate 5-phosphatase CVP2-like protein</fullName>
    </submittedName>
</protein>
<evidence type="ECO:0000259" key="3">
    <source>
        <dbReference type="Pfam" id="PF22669"/>
    </source>
</evidence>
<reference evidence="4 5" key="2">
    <citation type="journal article" date="2017" name="Front. Plant Sci.">
        <title>Gene Classification and Mining of Molecular Markers Useful in Red Clover (Trifolium pratense) Breeding.</title>
        <authorList>
            <person name="Istvanek J."/>
            <person name="Dluhosova J."/>
            <person name="Dluhos P."/>
            <person name="Patkova L."/>
            <person name="Nedelnik J."/>
            <person name="Repkova J."/>
        </authorList>
    </citation>
    <scope>NUCLEOTIDE SEQUENCE [LARGE SCALE GENOMIC DNA]</scope>
    <source>
        <strain evidence="5">cv. Tatra</strain>
        <tissue evidence="4">Young leaves</tissue>
    </source>
</reference>
<dbReference type="InterPro" id="IPR000300">
    <property type="entry name" value="IPPc"/>
</dbReference>
<feature type="domain" description="Inositol polyphosphate-related phosphatase" evidence="3">
    <location>
        <begin position="2"/>
        <end position="88"/>
    </location>
</feature>
<dbReference type="Proteomes" id="UP000236291">
    <property type="component" value="Unassembled WGS sequence"/>
</dbReference>
<dbReference type="EMBL" id="ASHM01040683">
    <property type="protein sequence ID" value="PNX81831.1"/>
    <property type="molecule type" value="Genomic_DNA"/>
</dbReference>
<dbReference type="GO" id="GO:0004439">
    <property type="term" value="F:phosphatidylinositol-4,5-bisphosphate 5-phosphatase activity"/>
    <property type="evidence" value="ECO:0007669"/>
    <property type="project" value="TreeGrafter"/>
</dbReference>
<dbReference type="InterPro" id="IPR045849">
    <property type="entry name" value="IP5P_plant"/>
</dbReference>
<dbReference type="GO" id="GO:0004445">
    <property type="term" value="F:inositol-polyphosphate 5-phosphatase activity"/>
    <property type="evidence" value="ECO:0007669"/>
    <property type="project" value="InterPro"/>
</dbReference>
<comment type="caution">
    <text evidence="4">The sequence shown here is derived from an EMBL/GenBank/DDBJ whole genome shotgun (WGS) entry which is preliminary data.</text>
</comment>
<dbReference type="AlphaFoldDB" id="A0A2K3LTG7"/>
<evidence type="ECO:0000313" key="5">
    <source>
        <dbReference type="Proteomes" id="UP000236291"/>
    </source>
</evidence>
<evidence type="ECO:0000256" key="2">
    <source>
        <dbReference type="ARBA" id="ARBA00022801"/>
    </source>
</evidence>
<gene>
    <name evidence="4" type="ORF">L195_g037856</name>
</gene>
<feature type="non-terminal residue" evidence="4">
    <location>
        <position position="1"/>
    </location>
</feature>
<dbReference type="PANTHER" id="PTHR45666">
    <property type="entry name" value="TYPE IV INOSITOL POLYPHOSPHATE 5-PHOSPHATASE 9"/>
    <property type="match status" value="1"/>
</dbReference>
<name>A0A2K3LTG7_TRIPR</name>
<comment type="similarity">
    <text evidence="1">Belongs to the inositol polyphosphate 5-phosphatase family.</text>
</comment>
<evidence type="ECO:0000313" key="4">
    <source>
        <dbReference type="EMBL" id="PNX81831.1"/>
    </source>
</evidence>
<sequence length="88" mass="10503">SRVVWLGDLNYRIDMPYSATQSLIKRKEWKTLLKHDQLKMELKEGHVFQGWHEGDVEFPPTYKYLPNSDDYIGCVDEDMSKKRRSPAW</sequence>
<accession>A0A2K3LTG7</accession>
<organism evidence="4 5">
    <name type="scientific">Trifolium pratense</name>
    <name type="common">Red clover</name>
    <dbReference type="NCBI Taxonomy" id="57577"/>
    <lineage>
        <taxon>Eukaryota</taxon>
        <taxon>Viridiplantae</taxon>
        <taxon>Streptophyta</taxon>
        <taxon>Embryophyta</taxon>
        <taxon>Tracheophyta</taxon>
        <taxon>Spermatophyta</taxon>
        <taxon>Magnoliopsida</taxon>
        <taxon>eudicotyledons</taxon>
        <taxon>Gunneridae</taxon>
        <taxon>Pentapetalae</taxon>
        <taxon>rosids</taxon>
        <taxon>fabids</taxon>
        <taxon>Fabales</taxon>
        <taxon>Fabaceae</taxon>
        <taxon>Papilionoideae</taxon>
        <taxon>50 kb inversion clade</taxon>
        <taxon>NPAAA clade</taxon>
        <taxon>Hologalegina</taxon>
        <taxon>IRL clade</taxon>
        <taxon>Trifolieae</taxon>
        <taxon>Trifolium</taxon>
    </lineage>
</organism>
<dbReference type="Pfam" id="PF22669">
    <property type="entry name" value="Exo_endo_phos2"/>
    <property type="match status" value="1"/>
</dbReference>
<dbReference type="Gene3D" id="3.60.10.10">
    <property type="entry name" value="Endonuclease/exonuclease/phosphatase"/>
    <property type="match status" value="1"/>
</dbReference>